<protein>
    <submittedName>
        <fullName evidence="2">Phosphopantetheine-binding protein</fullName>
    </submittedName>
</protein>
<dbReference type="Pfam" id="PF00550">
    <property type="entry name" value="PP-binding"/>
    <property type="match status" value="1"/>
</dbReference>
<keyword evidence="3" id="KW-1185">Reference proteome</keyword>
<comment type="caution">
    <text evidence="2">The sequence shown here is derived from an EMBL/GenBank/DDBJ whole genome shotgun (WGS) entry which is preliminary data.</text>
</comment>
<name>A0ABU4A1R7_9SPHN</name>
<dbReference type="InterPro" id="IPR009081">
    <property type="entry name" value="PP-bd_ACP"/>
</dbReference>
<dbReference type="EMBL" id="JAPTHD010000015">
    <property type="protein sequence ID" value="MDV5825672.1"/>
    <property type="molecule type" value="Genomic_DNA"/>
</dbReference>
<dbReference type="Proteomes" id="UP001185984">
    <property type="component" value="Unassembled WGS sequence"/>
</dbReference>
<sequence>MTRLTMNQLRAQIVEMLEEPVTIGEDDNLIDVGLDSMRAMNLAMRWEEAGVPLDFTDLAEAPTLRELWTMLDARQP</sequence>
<reference evidence="3" key="1">
    <citation type="journal article" date="2022" name="J Environ Chem Eng">
        <title>Biodegradation of petroleum oil using a constructed nonpathogenic and heavy metal-tolerant bacterial consortium isolated from marine sponges.</title>
        <authorList>
            <person name="Dechsakulwatana C."/>
            <person name="Rungsihiranrut A."/>
            <person name="Muangchinda C."/>
            <person name="Ningthoujam R."/>
            <person name="Klankeo P."/>
            <person name="Pinyakong O."/>
        </authorList>
    </citation>
    <scope>NUCLEOTIDE SEQUENCE [LARGE SCALE GENOMIC DNA]</scope>
    <source>
        <strain evidence="3">MO2-4</strain>
    </source>
</reference>
<evidence type="ECO:0000313" key="3">
    <source>
        <dbReference type="Proteomes" id="UP001185984"/>
    </source>
</evidence>
<organism evidence="2 3">
    <name type="scientific">Sphingobium naphthae</name>
    <dbReference type="NCBI Taxonomy" id="1886786"/>
    <lineage>
        <taxon>Bacteria</taxon>
        <taxon>Pseudomonadati</taxon>
        <taxon>Pseudomonadota</taxon>
        <taxon>Alphaproteobacteria</taxon>
        <taxon>Sphingomonadales</taxon>
        <taxon>Sphingomonadaceae</taxon>
        <taxon>Sphingobium</taxon>
    </lineage>
</organism>
<evidence type="ECO:0000313" key="2">
    <source>
        <dbReference type="EMBL" id="MDV5825672.1"/>
    </source>
</evidence>
<gene>
    <name evidence="2" type="ORF">O0R41_18875</name>
</gene>
<accession>A0ABU4A1R7</accession>
<proteinExistence type="predicted"/>
<dbReference type="SUPFAM" id="SSF47336">
    <property type="entry name" value="ACP-like"/>
    <property type="match status" value="1"/>
</dbReference>
<evidence type="ECO:0000259" key="1">
    <source>
        <dbReference type="PROSITE" id="PS50075"/>
    </source>
</evidence>
<dbReference type="Gene3D" id="1.10.1200.10">
    <property type="entry name" value="ACP-like"/>
    <property type="match status" value="1"/>
</dbReference>
<feature type="domain" description="Carrier" evidence="1">
    <location>
        <begin position="1"/>
        <end position="75"/>
    </location>
</feature>
<dbReference type="InterPro" id="IPR036736">
    <property type="entry name" value="ACP-like_sf"/>
</dbReference>
<dbReference type="RefSeq" id="WP_317518040.1">
    <property type="nucleotide sequence ID" value="NZ_JAPTHD010000015.1"/>
</dbReference>
<dbReference type="PROSITE" id="PS50075">
    <property type="entry name" value="CARRIER"/>
    <property type="match status" value="1"/>
</dbReference>